<gene>
    <name evidence="1" type="ORF">NCTC12862_01134</name>
</gene>
<dbReference type="Proteomes" id="UP000254950">
    <property type="component" value="Unassembled WGS sequence"/>
</dbReference>
<proteinExistence type="predicted"/>
<dbReference type="AlphaFoldDB" id="A0A380ZK48"/>
<evidence type="ECO:0000313" key="1">
    <source>
        <dbReference type="EMBL" id="SUV45396.1"/>
    </source>
</evidence>
<dbReference type="RefSeq" id="WP_004856794.1">
    <property type="nucleotide sequence ID" value="NZ_CACVBH010000015.1"/>
</dbReference>
<dbReference type="OrthoDB" id="7923668at2"/>
<protein>
    <submittedName>
        <fullName evidence="1">Uncharacterized protein</fullName>
    </submittedName>
</protein>
<evidence type="ECO:0000313" key="2">
    <source>
        <dbReference type="Proteomes" id="UP000254950"/>
    </source>
</evidence>
<accession>A0A380ZK48</accession>
<sequence>MLEKKLDVFTIARIYCPTAFQLIDIDSNLSLNDYALVTHNASQLKFVGSLVQEERKIFAECLYSEVEQRWGSQRAQQAHDEILQNPVIQTGPHYRLMFDNDFSSTMAFSIRGHELMGNVTNIMFTCSTVTLEEQARYGPAWLRMDDTSYRIFEMPRRRLAKKSVSEYQDDIALSSEVQSWLRRQFLKATFPEHLLNTKTAIVTHINNLNEYVFEQFRQGHNISTITLREPFFAMYAIELLERPSFMRRLIDDGRLAKMVELLKLESQGLWKNFIPTATDLFWLSVEGRVRPLQLRDGALYSDRFGVRIDFETNSIVQNLRTGRLVPSLFFIFLSGSLLPRIRFLGGAYQVLYQEIFQKILLKILKMDVQDEQRLAKDILSTIVTAWGHNVVQKNAWHEVQKDNKGALRFSFKNWISPLSLMSSHYASFTQDLRWKDLTEKINTFCLKDPGLICPSIGKGISQCLL</sequence>
<organism evidence="1 2">
    <name type="scientific">Bartonella doshiae</name>
    <dbReference type="NCBI Taxonomy" id="33044"/>
    <lineage>
        <taxon>Bacteria</taxon>
        <taxon>Pseudomonadati</taxon>
        <taxon>Pseudomonadota</taxon>
        <taxon>Alphaproteobacteria</taxon>
        <taxon>Hyphomicrobiales</taxon>
        <taxon>Bartonellaceae</taxon>
        <taxon>Bartonella</taxon>
    </lineage>
</organism>
<name>A0A380ZK48_BARDO</name>
<dbReference type="EMBL" id="UFTF01000001">
    <property type="protein sequence ID" value="SUV45396.1"/>
    <property type="molecule type" value="Genomic_DNA"/>
</dbReference>
<reference evidence="1 2" key="1">
    <citation type="submission" date="2018-06" db="EMBL/GenBank/DDBJ databases">
        <authorList>
            <consortium name="Pathogen Informatics"/>
            <person name="Doyle S."/>
        </authorList>
    </citation>
    <scope>NUCLEOTIDE SEQUENCE [LARGE SCALE GENOMIC DNA]</scope>
    <source>
        <strain evidence="1 2">NCTC12862</strain>
    </source>
</reference>